<dbReference type="Gene3D" id="3.40.50.2000">
    <property type="entry name" value="Glycogen Phosphorylase B"/>
    <property type="match status" value="2"/>
</dbReference>
<feature type="domain" description="Glycosyltransferase subfamily 4-like N-terminal" evidence="2">
    <location>
        <begin position="14"/>
        <end position="183"/>
    </location>
</feature>
<accession>A0A1F8EJG1</accession>
<dbReference type="InterPro" id="IPR050194">
    <property type="entry name" value="Glycosyltransferase_grp1"/>
</dbReference>
<reference evidence="3 4" key="1">
    <citation type="journal article" date="2016" name="Nat. Commun.">
        <title>Thousands of microbial genomes shed light on interconnected biogeochemical processes in an aquifer system.</title>
        <authorList>
            <person name="Anantharaman K."/>
            <person name="Brown C.T."/>
            <person name="Hug L.A."/>
            <person name="Sharon I."/>
            <person name="Castelle C.J."/>
            <person name="Probst A.J."/>
            <person name="Thomas B.C."/>
            <person name="Singh A."/>
            <person name="Wilkins M.J."/>
            <person name="Karaoz U."/>
            <person name="Brodie E.L."/>
            <person name="Williams K.H."/>
            <person name="Hubbard S.S."/>
            <person name="Banfield J.F."/>
        </authorList>
    </citation>
    <scope>NUCLEOTIDE SEQUENCE [LARGE SCALE GENOMIC DNA]</scope>
</reference>
<dbReference type="PANTHER" id="PTHR45947">
    <property type="entry name" value="SULFOQUINOVOSYL TRANSFERASE SQD2"/>
    <property type="match status" value="1"/>
</dbReference>
<dbReference type="PANTHER" id="PTHR45947:SF3">
    <property type="entry name" value="SULFOQUINOVOSYL TRANSFERASE SQD2"/>
    <property type="match status" value="1"/>
</dbReference>
<dbReference type="InterPro" id="IPR001296">
    <property type="entry name" value="Glyco_trans_1"/>
</dbReference>
<evidence type="ECO:0008006" key="5">
    <source>
        <dbReference type="Google" id="ProtNLM"/>
    </source>
</evidence>
<dbReference type="EMBL" id="MGJD01000021">
    <property type="protein sequence ID" value="OGN00480.1"/>
    <property type="molecule type" value="Genomic_DNA"/>
</dbReference>
<gene>
    <name evidence="3" type="ORF">A2650_03690</name>
</gene>
<proteinExistence type="predicted"/>
<sequence length="382" mass="44522">MKIAIVHDWLVSLSGAERVLFELHNMFPEAPVYTLFHNKKFTSKYLPKAEIRPSFLQRIPGIARTYKYFFFLMPTAIESLDLSNFDLVISSSAVFSKGLVLKPKTRHICYCYSPTRQIWDLHSESQKSNVEGQVLERIAKHFLRLWDRQASDRVDQFVAISNHVADRIKKYYRRDSIVIYPPVILNNEQTTMNKKMLITHCSLPENYYLIVSRLYKHKNIDIAIEAFEKLNLPLVVIGTGPEYKNLRSKIKDRKSKINFLGFIPDEELPYYYQNCRAFIMPQEEDFGITSVEAMSYGKPVLALKKGGATETVVEGVTGEFFDDPIPEALADGMRRLNENYSKYNIDKIKSQSQKFSVERFREEIKRLVYNKYNEALNNHNQL</sequence>
<dbReference type="AlphaFoldDB" id="A0A1F8EJG1"/>
<comment type="caution">
    <text evidence="3">The sequence shown here is derived from an EMBL/GenBank/DDBJ whole genome shotgun (WGS) entry which is preliminary data.</text>
</comment>
<dbReference type="GO" id="GO:0016757">
    <property type="term" value="F:glycosyltransferase activity"/>
    <property type="evidence" value="ECO:0007669"/>
    <property type="project" value="InterPro"/>
</dbReference>
<name>A0A1F8EJG1_9BACT</name>
<evidence type="ECO:0000313" key="3">
    <source>
        <dbReference type="EMBL" id="OGN00480.1"/>
    </source>
</evidence>
<dbReference type="SUPFAM" id="SSF53756">
    <property type="entry name" value="UDP-Glycosyltransferase/glycogen phosphorylase"/>
    <property type="match status" value="1"/>
</dbReference>
<dbReference type="Pfam" id="PF13439">
    <property type="entry name" value="Glyco_transf_4"/>
    <property type="match status" value="1"/>
</dbReference>
<dbReference type="InterPro" id="IPR028098">
    <property type="entry name" value="Glyco_trans_4-like_N"/>
</dbReference>
<feature type="domain" description="Glycosyl transferase family 1" evidence="1">
    <location>
        <begin position="205"/>
        <end position="343"/>
    </location>
</feature>
<dbReference type="Pfam" id="PF00534">
    <property type="entry name" value="Glycos_transf_1"/>
    <property type="match status" value="1"/>
</dbReference>
<organism evidence="3 4">
    <name type="scientific">Candidatus Yanofskybacteria bacterium RIFCSPHIGHO2_01_FULL_41_53</name>
    <dbReference type="NCBI Taxonomy" id="1802663"/>
    <lineage>
        <taxon>Bacteria</taxon>
        <taxon>Candidatus Yanofskyibacteriota</taxon>
    </lineage>
</organism>
<evidence type="ECO:0000259" key="2">
    <source>
        <dbReference type="Pfam" id="PF13439"/>
    </source>
</evidence>
<protein>
    <recommendedName>
        <fullName evidence="5">Glycosyl transferase family 1 domain-containing protein</fullName>
    </recommendedName>
</protein>
<evidence type="ECO:0000259" key="1">
    <source>
        <dbReference type="Pfam" id="PF00534"/>
    </source>
</evidence>
<evidence type="ECO:0000313" key="4">
    <source>
        <dbReference type="Proteomes" id="UP000177117"/>
    </source>
</evidence>
<dbReference type="Proteomes" id="UP000177117">
    <property type="component" value="Unassembled WGS sequence"/>
</dbReference>